<keyword evidence="2" id="KW-1133">Transmembrane helix</keyword>
<evidence type="ECO:0000256" key="1">
    <source>
        <dbReference type="SAM" id="MobiDB-lite"/>
    </source>
</evidence>
<sequence length="192" mass="20338">MSVATGSVDSQLTPQCHYATDDNAVLVECYNINGDSTRRSHYFTGYPLYIVNDNTPTGTGNNEPLLSTSVSTLVSITLARATATASPRLTSALATPTSASSANRDSGRFPLATAGLIGASVGVVIFIIGVSFITWRRRRGEKPIGRNRRSDYTSGHLGGTIEGDGQGISENPGGMGGIQESRRQQSNPLLRF</sequence>
<keyword evidence="2" id="KW-0812">Transmembrane</keyword>
<comment type="caution">
    <text evidence="3">The sequence shown here is derived from an EMBL/GenBank/DDBJ whole genome shotgun (WGS) entry which is preliminary data.</text>
</comment>
<organism evidence="3 4">
    <name type="scientific">Orbilia blumenaviensis</name>
    <dbReference type="NCBI Taxonomy" id="1796055"/>
    <lineage>
        <taxon>Eukaryota</taxon>
        <taxon>Fungi</taxon>
        <taxon>Dikarya</taxon>
        <taxon>Ascomycota</taxon>
        <taxon>Pezizomycotina</taxon>
        <taxon>Orbiliomycetes</taxon>
        <taxon>Orbiliales</taxon>
        <taxon>Orbiliaceae</taxon>
        <taxon>Orbilia</taxon>
    </lineage>
</organism>
<feature type="region of interest" description="Disordered" evidence="1">
    <location>
        <begin position="144"/>
        <end position="192"/>
    </location>
</feature>
<protein>
    <submittedName>
        <fullName evidence="3">Uncharacterized protein</fullName>
    </submittedName>
</protein>
<dbReference type="Proteomes" id="UP001373714">
    <property type="component" value="Unassembled WGS sequence"/>
</dbReference>
<keyword evidence="4" id="KW-1185">Reference proteome</keyword>
<feature type="compositionally biased region" description="Gly residues" evidence="1">
    <location>
        <begin position="156"/>
        <end position="166"/>
    </location>
</feature>
<proteinExistence type="predicted"/>
<gene>
    <name evidence="3" type="ORF">TWF730_007375</name>
</gene>
<dbReference type="AlphaFoldDB" id="A0AAV9V7J9"/>
<reference evidence="3 4" key="1">
    <citation type="submission" date="2019-10" db="EMBL/GenBank/DDBJ databases">
        <authorList>
            <person name="Palmer J.M."/>
        </authorList>
    </citation>
    <scope>NUCLEOTIDE SEQUENCE [LARGE SCALE GENOMIC DNA]</scope>
    <source>
        <strain evidence="3 4">TWF730</strain>
    </source>
</reference>
<name>A0AAV9V7J9_9PEZI</name>
<accession>A0AAV9V7J9</accession>
<feature type="transmembrane region" description="Helical" evidence="2">
    <location>
        <begin position="111"/>
        <end position="135"/>
    </location>
</feature>
<evidence type="ECO:0000313" key="3">
    <source>
        <dbReference type="EMBL" id="KAK6358021.1"/>
    </source>
</evidence>
<evidence type="ECO:0000313" key="4">
    <source>
        <dbReference type="Proteomes" id="UP001373714"/>
    </source>
</evidence>
<evidence type="ECO:0000256" key="2">
    <source>
        <dbReference type="SAM" id="Phobius"/>
    </source>
</evidence>
<dbReference type="EMBL" id="JAVHNS010000004">
    <property type="protein sequence ID" value="KAK6358021.1"/>
    <property type="molecule type" value="Genomic_DNA"/>
</dbReference>
<keyword evidence="2" id="KW-0472">Membrane</keyword>